<sequence length="318" mass="35612">MGNLLMNEWIKIFRKLSTTIMIVLLLLGIVTMGAFYKYQETTSTTQVNENWKQELQTQISSDQEGLTTAGENNANMKTYYERQIALNEYRIENDIAPNNEQHIWTFVGDSQMMISLAGLFSIIIAAGIVSSEFSSGTIKLLLIRPISRVKILLSKYITVLLFGILMLAIIYLFSSLVGLVLFGLPSTDVSHLAYSNGEVIERSISFNLVIQYLLSSIDILMIATMAFMISSAFRNSSFAIGISLFLLFMGGTATILLASWFDWTKYILFANTDLTAYFDGVPIVEGMTLSFSIVMLLIYFLIFHLLAFGIFAKRDVAA</sequence>
<comment type="caution">
    <text evidence="2">The sequence shown here is derived from an EMBL/GenBank/DDBJ whole genome shotgun (WGS) entry which is preliminary data.</text>
</comment>
<feature type="transmembrane region" description="Helical" evidence="1">
    <location>
        <begin position="289"/>
        <end position="312"/>
    </location>
</feature>
<evidence type="ECO:0000313" key="2">
    <source>
        <dbReference type="EMBL" id="MDL4839746.1"/>
    </source>
</evidence>
<feature type="transmembrane region" description="Helical" evidence="1">
    <location>
        <begin position="204"/>
        <end position="226"/>
    </location>
</feature>
<dbReference type="RefSeq" id="WP_285930698.1">
    <property type="nucleotide sequence ID" value="NZ_JASTZU010000018.1"/>
</dbReference>
<keyword evidence="1" id="KW-1133">Transmembrane helix</keyword>
<feature type="transmembrane region" description="Helical" evidence="1">
    <location>
        <begin position="12"/>
        <end position="36"/>
    </location>
</feature>
<accession>A0ABT7L1M3</accession>
<protein>
    <submittedName>
        <fullName evidence="2">ABC transporter permease</fullName>
    </submittedName>
</protein>
<dbReference type="EMBL" id="JASTZU010000018">
    <property type="protein sequence ID" value="MDL4839746.1"/>
    <property type="molecule type" value="Genomic_DNA"/>
</dbReference>
<dbReference type="PANTHER" id="PTHR37305">
    <property type="entry name" value="INTEGRAL MEMBRANE PROTEIN-RELATED"/>
    <property type="match status" value="1"/>
</dbReference>
<feature type="transmembrane region" description="Helical" evidence="1">
    <location>
        <begin position="156"/>
        <end position="184"/>
    </location>
</feature>
<dbReference type="PANTHER" id="PTHR37305:SF1">
    <property type="entry name" value="MEMBRANE PROTEIN"/>
    <property type="match status" value="1"/>
</dbReference>
<reference evidence="2 3" key="1">
    <citation type="submission" date="2023-06" db="EMBL/GenBank/DDBJ databases">
        <title>Aquibacillus rhizosphaerae LR5S19.</title>
        <authorList>
            <person name="Sun J.-Q."/>
        </authorList>
    </citation>
    <scope>NUCLEOTIDE SEQUENCE [LARGE SCALE GENOMIC DNA]</scope>
    <source>
        <strain evidence="2 3">LR5S19</strain>
    </source>
</reference>
<feature type="transmembrane region" description="Helical" evidence="1">
    <location>
        <begin position="112"/>
        <end position="135"/>
    </location>
</feature>
<dbReference type="Proteomes" id="UP001235343">
    <property type="component" value="Unassembled WGS sequence"/>
</dbReference>
<evidence type="ECO:0000256" key="1">
    <source>
        <dbReference type="SAM" id="Phobius"/>
    </source>
</evidence>
<proteinExistence type="predicted"/>
<name>A0ABT7L1M3_9BACI</name>
<evidence type="ECO:0000313" key="3">
    <source>
        <dbReference type="Proteomes" id="UP001235343"/>
    </source>
</evidence>
<feature type="transmembrane region" description="Helical" evidence="1">
    <location>
        <begin position="238"/>
        <end position="261"/>
    </location>
</feature>
<keyword evidence="1" id="KW-0812">Transmembrane</keyword>
<keyword evidence="3" id="KW-1185">Reference proteome</keyword>
<keyword evidence="1" id="KW-0472">Membrane</keyword>
<gene>
    <name evidence="2" type="ORF">QQS35_04650</name>
</gene>
<dbReference type="Pfam" id="PF12679">
    <property type="entry name" value="ABC2_membrane_2"/>
    <property type="match status" value="1"/>
</dbReference>
<organism evidence="2 3">
    <name type="scientific">Aquibacillus rhizosphaerae</name>
    <dbReference type="NCBI Taxonomy" id="3051431"/>
    <lineage>
        <taxon>Bacteria</taxon>
        <taxon>Bacillati</taxon>
        <taxon>Bacillota</taxon>
        <taxon>Bacilli</taxon>
        <taxon>Bacillales</taxon>
        <taxon>Bacillaceae</taxon>
        <taxon>Aquibacillus</taxon>
    </lineage>
</organism>